<accession>A0A1M7TZU2</accession>
<comment type="catalytic activity">
    <reaction evidence="2">
        <text>oxidized coenzyme F420-(gamma-L-Glu)(n) + a quinol + H(+) = reduced coenzyme F420-(gamma-L-Glu)(n) + a quinone</text>
        <dbReference type="Rhea" id="RHEA:39663"/>
        <dbReference type="Rhea" id="RHEA-COMP:12939"/>
        <dbReference type="Rhea" id="RHEA-COMP:14378"/>
        <dbReference type="ChEBI" id="CHEBI:15378"/>
        <dbReference type="ChEBI" id="CHEBI:24646"/>
        <dbReference type="ChEBI" id="CHEBI:132124"/>
        <dbReference type="ChEBI" id="CHEBI:133980"/>
        <dbReference type="ChEBI" id="CHEBI:139511"/>
    </reaction>
</comment>
<dbReference type="GO" id="GO:0070967">
    <property type="term" value="F:coenzyme F420 binding"/>
    <property type="evidence" value="ECO:0007669"/>
    <property type="project" value="TreeGrafter"/>
</dbReference>
<dbReference type="Proteomes" id="UP000184440">
    <property type="component" value="Unassembled WGS sequence"/>
</dbReference>
<dbReference type="GO" id="GO:0005886">
    <property type="term" value="C:plasma membrane"/>
    <property type="evidence" value="ECO:0007669"/>
    <property type="project" value="TreeGrafter"/>
</dbReference>
<evidence type="ECO:0000256" key="2">
    <source>
        <dbReference type="ARBA" id="ARBA00049106"/>
    </source>
</evidence>
<dbReference type="AlphaFoldDB" id="A0A1M7TZU2"/>
<dbReference type="EMBL" id="FRCS01000007">
    <property type="protein sequence ID" value="SHN76120.1"/>
    <property type="molecule type" value="Genomic_DNA"/>
</dbReference>
<evidence type="ECO:0000256" key="1">
    <source>
        <dbReference type="ARBA" id="ARBA00008710"/>
    </source>
</evidence>
<protein>
    <submittedName>
        <fullName evidence="3">Deazaflavin-dependent oxidoreductase, nitroreductase family</fullName>
    </submittedName>
</protein>
<dbReference type="GO" id="GO:0016491">
    <property type="term" value="F:oxidoreductase activity"/>
    <property type="evidence" value="ECO:0007669"/>
    <property type="project" value="InterPro"/>
</dbReference>
<dbReference type="InterPro" id="IPR004378">
    <property type="entry name" value="F420H2_quin_Rdtase"/>
</dbReference>
<keyword evidence="4" id="KW-1185">Reference proteome</keyword>
<evidence type="ECO:0000313" key="3">
    <source>
        <dbReference type="EMBL" id="SHN76120.1"/>
    </source>
</evidence>
<organism evidence="3 4">
    <name type="scientific">Cryptosporangium aurantiacum</name>
    <dbReference type="NCBI Taxonomy" id="134849"/>
    <lineage>
        <taxon>Bacteria</taxon>
        <taxon>Bacillati</taxon>
        <taxon>Actinomycetota</taxon>
        <taxon>Actinomycetes</taxon>
        <taxon>Cryptosporangiales</taxon>
        <taxon>Cryptosporangiaceae</taxon>
        <taxon>Cryptosporangium</taxon>
    </lineage>
</organism>
<dbReference type="PANTHER" id="PTHR39428">
    <property type="entry name" value="F420H(2)-DEPENDENT QUINONE REDUCTASE RV1261C"/>
    <property type="match status" value="1"/>
</dbReference>
<dbReference type="InterPro" id="IPR012349">
    <property type="entry name" value="Split_barrel_FMN-bd"/>
</dbReference>
<gene>
    <name evidence="3" type="ORF">SAMN05443668_107453</name>
</gene>
<dbReference type="PANTHER" id="PTHR39428:SF1">
    <property type="entry name" value="F420H(2)-DEPENDENT QUINONE REDUCTASE RV1261C"/>
    <property type="match status" value="1"/>
</dbReference>
<comment type="similarity">
    <text evidence="1">Belongs to the F420H(2)-dependent quinone reductase family.</text>
</comment>
<dbReference type="STRING" id="134849.SAMN05443668_107453"/>
<evidence type="ECO:0000313" key="4">
    <source>
        <dbReference type="Proteomes" id="UP000184440"/>
    </source>
</evidence>
<proteinExistence type="inferred from homology"/>
<sequence>MLTTRGRRTGALRRTALIYGRDGENYLLVASNGGADRHPAWYLNLTADPAVTVQVGSEVFAATARTADAAEKAALWERMTEVFPRYDLYRTKTERDLPLVILARV</sequence>
<dbReference type="Gene3D" id="2.30.110.10">
    <property type="entry name" value="Electron Transport, Fmn-binding Protein, Chain A"/>
    <property type="match status" value="1"/>
</dbReference>
<dbReference type="NCBIfam" id="TIGR00026">
    <property type="entry name" value="hi_GC_TIGR00026"/>
    <property type="match status" value="1"/>
</dbReference>
<name>A0A1M7TZU2_9ACTN</name>
<reference evidence="3 4" key="1">
    <citation type="submission" date="2016-11" db="EMBL/GenBank/DDBJ databases">
        <authorList>
            <person name="Jaros S."/>
            <person name="Januszkiewicz K."/>
            <person name="Wedrychowicz H."/>
        </authorList>
    </citation>
    <scope>NUCLEOTIDE SEQUENCE [LARGE SCALE GENOMIC DNA]</scope>
    <source>
        <strain evidence="3 4">DSM 46144</strain>
    </source>
</reference>
<dbReference type="Pfam" id="PF04075">
    <property type="entry name" value="F420H2_quin_red"/>
    <property type="match status" value="1"/>
</dbReference>